<evidence type="ECO:0000256" key="3">
    <source>
        <dbReference type="ARBA" id="ARBA00022490"/>
    </source>
</evidence>
<evidence type="ECO:0000256" key="1">
    <source>
        <dbReference type="ARBA" id="ARBA00004186"/>
    </source>
</evidence>
<comment type="similarity">
    <text evidence="2">Belongs to the HAUS3 family.</text>
</comment>
<keyword evidence="5" id="KW-0493">Microtubule</keyword>
<evidence type="ECO:0000313" key="11">
    <source>
        <dbReference type="EnsemblMetazoa" id="GAUT020095-PA"/>
    </source>
</evidence>
<proteinExistence type="inferred from homology"/>
<accession>A0A1A9UYS9</accession>
<dbReference type="GO" id="GO:0051301">
    <property type="term" value="P:cell division"/>
    <property type="evidence" value="ECO:0007669"/>
    <property type="project" value="UniProtKB-KW"/>
</dbReference>
<evidence type="ECO:0000256" key="7">
    <source>
        <dbReference type="ARBA" id="ARBA00023054"/>
    </source>
</evidence>
<sequence>MGDIVNKLNFNTSNQWIFCDERIPKFFDIFAYNITDSNILTETEILEQEELNSSLLSGTEDDVISLRQSTATRNKLLHGYDELINDMRDIKQIINADFSNLEEQFHLLVIKKGTFYLFASKVKRMEELQSENFEKTTEVAKMFVQIRKERHFRNF</sequence>
<dbReference type="VEuPathDB" id="VectorBase:GAUT020095"/>
<evidence type="ECO:0000256" key="9">
    <source>
        <dbReference type="ARBA" id="ARBA00023306"/>
    </source>
</evidence>
<keyword evidence="12" id="KW-1185">Reference proteome</keyword>
<evidence type="ECO:0000256" key="6">
    <source>
        <dbReference type="ARBA" id="ARBA00022776"/>
    </source>
</evidence>
<dbReference type="STRING" id="7395.A0A1A9UYS9"/>
<keyword evidence="8" id="KW-0206">Cytoskeleton</keyword>
<reference evidence="11" key="1">
    <citation type="submission" date="2020-05" db="UniProtKB">
        <authorList>
            <consortium name="EnsemblMetazoa"/>
        </authorList>
    </citation>
    <scope>IDENTIFICATION</scope>
    <source>
        <strain evidence="11">TTRI</strain>
    </source>
</reference>
<protein>
    <submittedName>
        <fullName evidence="11">HAUS-augmin3 domain-containing protein</fullName>
    </submittedName>
</protein>
<keyword evidence="6" id="KW-0498">Mitosis</keyword>
<dbReference type="Proteomes" id="UP000078200">
    <property type="component" value="Unassembled WGS sequence"/>
</dbReference>
<dbReference type="InterPro" id="IPR032733">
    <property type="entry name" value="HAUS3_N"/>
</dbReference>
<name>A0A1A9UYS9_GLOAU</name>
<dbReference type="GO" id="GO:0005874">
    <property type="term" value="C:microtubule"/>
    <property type="evidence" value="ECO:0007669"/>
    <property type="project" value="UniProtKB-KW"/>
</dbReference>
<keyword evidence="3" id="KW-0963">Cytoplasm</keyword>
<keyword evidence="7" id="KW-0175">Coiled coil</keyword>
<evidence type="ECO:0000259" key="10">
    <source>
        <dbReference type="Pfam" id="PF14932"/>
    </source>
</evidence>
<keyword evidence="9" id="KW-0131">Cell cycle</keyword>
<evidence type="ECO:0000256" key="8">
    <source>
        <dbReference type="ARBA" id="ARBA00023212"/>
    </source>
</evidence>
<evidence type="ECO:0000256" key="4">
    <source>
        <dbReference type="ARBA" id="ARBA00022618"/>
    </source>
</evidence>
<evidence type="ECO:0000256" key="5">
    <source>
        <dbReference type="ARBA" id="ARBA00022701"/>
    </source>
</evidence>
<dbReference type="Pfam" id="PF14932">
    <property type="entry name" value="HAUS-augmin3"/>
    <property type="match status" value="1"/>
</dbReference>
<evidence type="ECO:0000313" key="12">
    <source>
        <dbReference type="Proteomes" id="UP000078200"/>
    </source>
</evidence>
<keyword evidence="4" id="KW-0132">Cell division</keyword>
<evidence type="ECO:0000256" key="2">
    <source>
        <dbReference type="ARBA" id="ARBA00009645"/>
    </source>
</evidence>
<organism evidence="11 12">
    <name type="scientific">Glossina austeni</name>
    <name type="common">Savannah tsetse fly</name>
    <dbReference type="NCBI Taxonomy" id="7395"/>
    <lineage>
        <taxon>Eukaryota</taxon>
        <taxon>Metazoa</taxon>
        <taxon>Ecdysozoa</taxon>
        <taxon>Arthropoda</taxon>
        <taxon>Hexapoda</taxon>
        <taxon>Insecta</taxon>
        <taxon>Pterygota</taxon>
        <taxon>Neoptera</taxon>
        <taxon>Endopterygota</taxon>
        <taxon>Diptera</taxon>
        <taxon>Brachycera</taxon>
        <taxon>Muscomorpha</taxon>
        <taxon>Hippoboscoidea</taxon>
        <taxon>Glossinidae</taxon>
        <taxon>Glossina</taxon>
    </lineage>
</organism>
<dbReference type="GO" id="GO:0005819">
    <property type="term" value="C:spindle"/>
    <property type="evidence" value="ECO:0007669"/>
    <property type="project" value="UniProtKB-SubCell"/>
</dbReference>
<feature type="domain" description="HAUS augmin-like complex subunit 3 N-terminal" evidence="10">
    <location>
        <begin position="16"/>
        <end position="140"/>
    </location>
</feature>
<comment type="subcellular location">
    <subcellularLocation>
        <location evidence="1">Cytoplasm</location>
        <location evidence="1">Cytoskeleton</location>
        <location evidence="1">Spindle</location>
    </subcellularLocation>
</comment>
<dbReference type="AlphaFoldDB" id="A0A1A9UYS9"/>
<dbReference type="EnsemblMetazoa" id="GAUT020095-RA">
    <property type="protein sequence ID" value="GAUT020095-PA"/>
    <property type="gene ID" value="GAUT020095"/>
</dbReference>